<feature type="transmembrane region" description="Helical" evidence="6">
    <location>
        <begin position="7"/>
        <end position="32"/>
    </location>
</feature>
<evidence type="ECO:0000256" key="4">
    <source>
        <dbReference type="ARBA" id="ARBA00022989"/>
    </source>
</evidence>
<name>A0A7W6GAI1_9HYPH</name>
<evidence type="ECO:0000313" key="8">
    <source>
        <dbReference type="EMBL" id="MBB3962636.1"/>
    </source>
</evidence>
<evidence type="ECO:0000256" key="1">
    <source>
        <dbReference type="ARBA" id="ARBA00004141"/>
    </source>
</evidence>
<feature type="domain" description="Cation efflux protein transmembrane" evidence="7">
    <location>
        <begin position="8"/>
        <end position="216"/>
    </location>
</feature>
<keyword evidence="3 6" id="KW-0812">Transmembrane</keyword>
<feature type="transmembrane region" description="Helical" evidence="6">
    <location>
        <begin position="80"/>
        <end position="110"/>
    </location>
</feature>
<dbReference type="SUPFAM" id="SSF161111">
    <property type="entry name" value="Cation efflux protein transmembrane domain-like"/>
    <property type="match status" value="1"/>
</dbReference>
<dbReference type="GO" id="GO:0015093">
    <property type="term" value="F:ferrous iron transmembrane transporter activity"/>
    <property type="evidence" value="ECO:0007669"/>
    <property type="project" value="TreeGrafter"/>
</dbReference>
<dbReference type="GO" id="GO:0015341">
    <property type="term" value="F:zinc efflux antiporter activity"/>
    <property type="evidence" value="ECO:0007669"/>
    <property type="project" value="TreeGrafter"/>
</dbReference>
<feature type="transmembrane region" description="Helical" evidence="6">
    <location>
        <begin position="163"/>
        <end position="187"/>
    </location>
</feature>
<feature type="transmembrane region" description="Helical" evidence="6">
    <location>
        <begin position="193"/>
        <end position="211"/>
    </location>
</feature>
<dbReference type="GO" id="GO:0005886">
    <property type="term" value="C:plasma membrane"/>
    <property type="evidence" value="ECO:0007669"/>
    <property type="project" value="TreeGrafter"/>
</dbReference>
<evidence type="ECO:0000313" key="9">
    <source>
        <dbReference type="Proteomes" id="UP000582090"/>
    </source>
</evidence>
<protein>
    <submittedName>
        <fullName evidence="8">Putative Co/Zn/Cd cation transporter (Cation efflux family)</fullName>
    </submittedName>
</protein>
<dbReference type="EMBL" id="JACIDW010000001">
    <property type="protein sequence ID" value="MBB3962636.1"/>
    <property type="molecule type" value="Genomic_DNA"/>
</dbReference>
<evidence type="ECO:0000259" key="7">
    <source>
        <dbReference type="Pfam" id="PF01545"/>
    </source>
</evidence>
<dbReference type="GO" id="GO:0006882">
    <property type="term" value="P:intracellular zinc ion homeostasis"/>
    <property type="evidence" value="ECO:0007669"/>
    <property type="project" value="TreeGrafter"/>
</dbReference>
<dbReference type="InterPro" id="IPR050291">
    <property type="entry name" value="CDF_Transporter"/>
</dbReference>
<comment type="subcellular location">
    <subcellularLocation>
        <location evidence="1">Membrane</location>
        <topology evidence="1">Multi-pass membrane protein</topology>
    </subcellularLocation>
</comment>
<dbReference type="InterPro" id="IPR058533">
    <property type="entry name" value="Cation_efflux_TM"/>
</dbReference>
<keyword evidence="9" id="KW-1185">Reference proteome</keyword>
<feature type="transmembrane region" description="Helical" evidence="6">
    <location>
        <begin position="116"/>
        <end position="142"/>
    </location>
</feature>
<dbReference type="Pfam" id="PF01545">
    <property type="entry name" value="Cation_efflux"/>
    <property type="match status" value="1"/>
</dbReference>
<accession>A0A7W6GAI1</accession>
<dbReference type="RefSeq" id="WP_183898363.1">
    <property type="nucleotide sequence ID" value="NZ_JACIDW010000001.1"/>
</dbReference>
<dbReference type="GO" id="GO:0015086">
    <property type="term" value="F:cadmium ion transmembrane transporter activity"/>
    <property type="evidence" value="ECO:0007669"/>
    <property type="project" value="TreeGrafter"/>
</dbReference>
<evidence type="ECO:0000256" key="2">
    <source>
        <dbReference type="ARBA" id="ARBA00022448"/>
    </source>
</evidence>
<dbReference type="Gene3D" id="1.20.1510.10">
    <property type="entry name" value="Cation efflux protein transmembrane domain"/>
    <property type="match status" value="1"/>
</dbReference>
<organism evidence="8 9">
    <name type="scientific">Rhizobium metallidurans</name>
    <dbReference type="NCBI Taxonomy" id="1265931"/>
    <lineage>
        <taxon>Bacteria</taxon>
        <taxon>Pseudomonadati</taxon>
        <taxon>Pseudomonadota</taxon>
        <taxon>Alphaproteobacteria</taxon>
        <taxon>Hyphomicrobiales</taxon>
        <taxon>Rhizobiaceae</taxon>
        <taxon>Rhizobium/Agrobacterium group</taxon>
        <taxon>Rhizobium</taxon>
    </lineage>
</organism>
<dbReference type="PANTHER" id="PTHR43840">
    <property type="entry name" value="MITOCHONDRIAL METAL TRANSPORTER 1-RELATED"/>
    <property type="match status" value="1"/>
</dbReference>
<evidence type="ECO:0000256" key="3">
    <source>
        <dbReference type="ARBA" id="ARBA00022692"/>
    </source>
</evidence>
<comment type="caution">
    <text evidence="8">The sequence shown here is derived from an EMBL/GenBank/DDBJ whole genome shotgun (WGS) entry which is preliminary data.</text>
</comment>
<reference evidence="8 9" key="1">
    <citation type="submission" date="2020-08" db="EMBL/GenBank/DDBJ databases">
        <title>Genomic Encyclopedia of Type Strains, Phase IV (KMG-IV): sequencing the most valuable type-strain genomes for metagenomic binning, comparative biology and taxonomic classification.</title>
        <authorList>
            <person name="Goeker M."/>
        </authorList>
    </citation>
    <scope>NUCLEOTIDE SEQUENCE [LARGE SCALE GENOMIC DNA]</scope>
    <source>
        <strain evidence="8 9">DSM 26575</strain>
    </source>
</reference>
<dbReference type="PANTHER" id="PTHR43840:SF15">
    <property type="entry name" value="MITOCHONDRIAL METAL TRANSPORTER 1-RELATED"/>
    <property type="match status" value="1"/>
</dbReference>
<evidence type="ECO:0000256" key="6">
    <source>
        <dbReference type="SAM" id="Phobius"/>
    </source>
</evidence>
<sequence length="308" mass="33258">MRNEQRFLTISIAATMVVAALGIVFGIVSGSFSIAFDGVYSLADAAMTGLALWVSSLIVRSAQSNEKAGRIRNRFTMGFWHLEPIVLLLNGCLLVTVAVYALINAVISIINGGHELFFGAAIVYSGATLVVCVVMASIGIALNRSLKSDFIALDIKAWIMSGGIAFALLVAFVIGLAVLPTPMAWIARYVDPVVLGLVCLVMIPLPIGTIWKALSEVLLIAPVDLQEHVDQVASETVERLGFLSYRAYVARVGRATEIELYFIVPQGLPAKTIEEWDALRDDIGERIGGESANRWLTIAFTADAEWAE</sequence>
<dbReference type="Proteomes" id="UP000582090">
    <property type="component" value="Unassembled WGS sequence"/>
</dbReference>
<gene>
    <name evidence="8" type="ORF">GGQ67_000254</name>
</gene>
<keyword evidence="2" id="KW-0813">Transport</keyword>
<keyword evidence="5 6" id="KW-0472">Membrane</keyword>
<keyword evidence="4 6" id="KW-1133">Transmembrane helix</keyword>
<evidence type="ECO:0000256" key="5">
    <source>
        <dbReference type="ARBA" id="ARBA00023136"/>
    </source>
</evidence>
<proteinExistence type="predicted"/>
<dbReference type="InterPro" id="IPR027469">
    <property type="entry name" value="Cation_efflux_TMD_sf"/>
</dbReference>
<dbReference type="AlphaFoldDB" id="A0A7W6GAI1"/>